<dbReference type="Proteomes" id="UP001318321">
    <property type="component" value="Unassembled WGS sequence"/>
</dbReference>
<reference evidence="3 4" key="1">
    <citation type="submission" date="2020-03" db="EMBL/GenBank/DDBJ databases">
        <title>Identification of Halomonas strains.</title>
        <authorList>
            <person name="Xiao Z."/>
            <person name="Dong F."/>
            <person name="Wang Z."/>
            <person name="Zhao J.-Y."/>
        </authorList>
    </citation>
    <scope>NUCLEOTIDE SEQUENCE [LARGE SCALE GENOMIC DNA]</scope>
    <source>
        <strain evidence="3 4">DX6</strain>
    </source>
</reference>
<dbReference type="PANTHER" id="PTHR33570:SF2">
    <property type="entry name" value="CARBOXYMUCONOLACTONE DECARBOXYLASE-LIKE DOMAIN-CONTAINING PROTEIN"/>
    <property type="match status" value="1"/>
</dbReference>
<gene>
    <name evidence="3" type="ORF">HBJ55_09295</name>
</gene>
<keyword evidence="4" id="KW-1185">Reference proteome</keyword>
<dbReference type="Pfam" id="PF02627">
    <property type="entry name" value="CMD"/>
    <property type="match status" value="1"/>
</dbReference>
<dbReference type="Gene3D" id="1.20.1290.10">
    <property type="entry name" value="AhpD-like"/>
    <property type="match status" value="1"/>
</dbReference>
<dbReference type="InterPro" id="IPR029032">
    <property type="entry name" value="AhpD-like"/>
</dbReference>
<evidence type="ECO:0000313" key="3">
    <source>
        <dbReference type="EMBL" id="NIC05620.1"/>
    </source>
</evidence>
<evidence type="ECO:0000259" key="2">
    <source>
        <dbReference type="Pfam" id="PF02627"/>
    </source>
</evidence>
<sequence length="142" mass="15880">MSEQEECAMTSPNDRLDPDGLATRRQVLGDAYVDNALAQADEFGWPLQELVTRNCWNDIWNRPGLARPTRSLVNVGILVALNRPHELKVHLRGALNNGCSEEEIREVLLQCVPYCGFPAAMDGMRVAREAIAAYREEQQTGN</sequence>
<proteinExistence type="predicted"/>
<protein>
    <submittedName>
        <fullName evidence="3">4-carboxymuconolactone decarboxylase</fullName>
    </submittedName>
</protein>
<accession>A0ABX0PSY4</accession>
<dbReference type="EMBL" id="JAAQTO010000023">
    <property type="protein sequence ID" value="NIC05620.1"/>
    <property type="molecule type" value="Genomic_DNA"/>
</dbReference>
<name>A0ABX0PSY4_9GAMM</name>
<dbReference type="InterPro" id="IPR003779">
    <property type="entry name" value="CMD-like"/>
</dbReference>
<dbReference type="SUPFAM" id="SSF69118">
    <property type="entry name" value="AhpD-like"/>
    <property type="match status" value="1"/>
</dbReference>
<feature type="domain" description="Carboxymuconolactone decarboxylase-like" evidence="2">
    <location>
        <begin position="47"/>
        <end position="129"/>
    </location>
</feature>
<comment type="caution">
    <text evidence="3">The sequence shown here is derived from an EMBL/GenBank/DDBJ whole genome shotgun (WGS) entry which is preliminary data.</text>
</comment>
<organism evidence="3 4">
    <name type="scientific">Billgrantia bachuensis</name>
    <dbReference type="NCBI Taxonomy" id="2717286"/>
    <lineage>
        <taxon>Bacteria</taxon>
        <taxon>Pseudomonadati</taxon>
        <taxon>Pseudomonadota</taxon>
        <taxon>Gammaproteobacteria</taxon>
        <taxon>Oceanospirillales</taxon>
        <taxon>Halomonadaceae</taxon>
        <taxon>Billgrantia</taxon>
    </lineage>
</organism>
<feature type="region of interest" description="Disordered" evidence="1">
    <location>
        <begin position="1"/>
        <end position="20"/>
    </location>
</feature>
<evidence type="ECO:0000256" key="1">
    <source>
        <dbReference type="SAM" id="MobiDB-lite"/>
    </source>
</evidence>
<dbReference type="InterPro" id="IPR052512">
    <property type="entry name" value="4CMD/NDH-1_regulator"/>
</dbReference>
<evidence type="ECO:0000313" key="4">
    <source>
        <dbReference type="Proteomes" id="UP001318321"/>
    </source>
</evidence>
<dbReference type="PANTHER" id="PTHR33570">
    <property type="entry name" value="4-CARBOXYMUCONOLACTONE DECARBOXYLASE FAMILY PROTEIN"/>
    <property type="match status" value="1"/>
</dbReference>